<dbReference type="EMBL" id="BLAD01000040">
    <property type="protein sequence ID" value="GER99444.1"/>
    <property type="molecule type" value="Genomic_DNA"/>
</dbReference>
<dbReference type="SUPFAM" id="SSF53335">
    <property type="entry name" value="S-adenosyl-L-methionine-dependent methyltransferases"/>
    <property type="match status" value="1"/>
</dbReference>
<dbReference type="CDD" id="cd02440">
    <property type="entry name" value="AdoMet_MTases"/>
    <property type="match status" value="1"/>
</dbReference>
<evidence type="ECO:0000313" key="2">
    <source>
        <dbReference type="Proteomes" id="UP000334990"/>
    </source>
</evidence>
<evidence type="ECO:0008006" key="3">
    <source>
        <dbReference type="Google" id="ProtNLM"/>
    </source>
</evidence>
<dbReference type="RefSeq" id="WP_218034176.1">
    <property type="nucleotide sequence ID" value="NZ_BAAABN010000042.1"/>
</dbReference>
<sequence>MLDEPTHIPARVRAAQQAGFPFSCDNRTGSLLRTLVASKPGGRVLELGTGIGVGTAWLLDGMDPTSRLTTIEADPATAARARTVIDEDDRAELVVADAAEWLRNHTGPPFDFAFVDCLIGKFTSRHLVLANLSPGAFYIGDDLLPVPTWPDEHESRVTDFLDAITGEPHVLATLMRWSTGLVVAVYRPAAM</sequence>
<dbReference type="InterPro" id="IPR029063">
    <property type="entry name" value="SAM-dependent_MTases_sf"/>
</dbReference>
<organism evidence="1 2">
    <name type="scientific">Acrocarpospora corrugata</name>
    <dbReference type="NCBI Taxonomy" id="35763"/>
    <lineage>
        <taxon>Bacteria</taxon>
        <taxon>Bacillati</taxon>
        <taxon>Actinomycetota</taxon>
        <taxon>Actinomycetes</taxon>
        <taxon>Streptosporangiales</taxon>
        <taxon>Streptosporangiaceae</taxon>
        <taxon>Acrocarpospora</taxon>
    </lineage>
</organism>
<accession>A0A5M3VRP7</accession>
<dbReference type="AlphaFoldDB" id="A0A5M3VRP7"/>
<gene>
    <name evidence="1" type="ORF">Acor_15080</name>
</gene>
<dbReference type="PANTHER" id="PTHR43167">
    <property type="entry name" value="PUTATIVE (AFU_ORTHOLOGUE AFUA_6G01830)-RELATED"/>
    <property type="match status" value="1"/>
</dbReference>
<keyword evidence="2" id="KW-1185">Reference proteome</keyword>
<proteinExistence type="predicted"/>
<comment type="caution">
    <text evidence="1">The sequence shown here is derived from an EMBL/GenBank/DDBJ whole genome shotgun (WGS) entry which is preliminary data.</text>
</comment>
<dbReference type="PANTHER" id="PTHR43167:SF1">
    <property type="entry name" value="PUTATIVE (AFU_ORTHOLOGUE AFUA_6G01830)-RELATED"/>
    <property type="match status" value="1"/>
</dbReference>
<protein>
    <recommendedName>
        <fullName evidence="3">Transferase</fullName>
    </recommendedName>
</protein>
<name>A0A5M3VRP7_9ACTN</name>
<evidence type="ECO:0000313" key="1">
    <source>
        <dbReference type="EMBL" id="GER99444.1"/>
    </source>
</evidence>
<dbReference type="Gene3D" id="3.40.50.150">
    <property type="entry name" value="Vaccinia Virus protein VP39"/>
    <property type="match status" value="1"/>
</dbReference>
<reference evidence="1 2" key="1">
    <citation type="submission" date="2019-10" db="EMBL/GenBank/DDBJ databases">
        <title>Whole genome shotgun sequence of Acrocarpospora corrugata NBRC 13972.</title>
        <authorList>
            <person name="Ichikawa N."/>
            <person name="Kimura A."/>
            <person name="Kitahashi Y."/>
            <person name="Komaki H."/>
            <person name="Oguchi A."/>
        </authorList>
    </citation>
    <scope>NUCLEOTIDE SEQUENCE [LARGE SCALE GENOMIC DNA]</scope>
    <source>
        <strain evidence="1 2">NBRC 13972</strain>
    </source>
</reference>
<dbReference type="Proteomes" id="UP000334990">
    <property type="component" value="Unassembled WGS sequence"/>
</dbReference>
<dbReference type="Pfam" id="PF13578">
    <property type="entry name" value="Methyltransf_24"/>
    <property type="match status" value="1"/>
</dbReference>